<feature type="transmembrane region" description="Helical" evidence="9">
    <location>
        <begin position="52"/>
        <end position="74"/>
    </location>
</feature>
<dbReference type="Proteomes" id="UP000176997">
    <property type="component" value="Unassembled WGS sequence"/>
</dbReference>
<evidence type="ECO:0000313" key="11">
    <source>
        <dbReference type="Proteomes" id="UP000176997"/>
    </source>
</evidence>
<comment type="caution">
    <text evidence="10">The sequence shown here is derived from an EMBL/GenBank/DDBJ whole genome shotgun (WGS) entry which is preliminary data.</text>
</comment>
<keyword evidence="6 9" id="KW-1133">Transmembrane helix</keyword>
<sequence>MQLAHALPWIQVTLGVILAVLILIQHNSAGVGASFGGGDTSLHYTRRGAEKVIFYATIVAGVLFVAAVLASSFVPALPA</sequence>
<evidence type="ECO:0000256" key="6">
    <source>
        <dbReference type="ARBA" id="ARBA00022989"/>
    </source>
</evidence>
<evidence type="ECO:0000256" key="8">
    <source>
        <dbReference type="ARBA" id="ARBA00023136"/>
    </source>
</evidence>
<evidence type="ECO:0000256" key="7">
    <source>
        <dbReference type="ARBA" id="ARBA00023010"/>
    </source>
</evidence>
<keyword evidence="5 9" id="KW-0653">Protein transport</keyword>
<evidence type="ECO:0000256" key="2">
    <source>
        <dbReference type="ARBA" id="ARBA00008445"/>
    </source>
</evidence>
<dbReference type="Pfam" id="PF03840">
    <property type="entry name" value="SecG"/>
    <property type="match status" value="1"/>
</dbReference>
<comment type="similarity">
    <text evidence="2 9">Belongs to the SecG family.</text>
</comment>
<protein>
    <recommendedName>
        <fullName evidence="9">Protein-export membrane protein SecG</fullName>
    </recommendedName>
</protein>
<name>A0A1G2S6S1_9BACT</name>
<organism evidence="10 11">
    <name type="scientific">Candidatus Yonathbacteria bacterium RIFCSPHIGHO2_01_FULL_51_10</name>
    <dbReference type="NCBI Taxonomy" id="1802723"/>
    <lineage>
        <taxon>Bacteria</taxon>
        <taxon>Candidatus Yonathiibacteriota</taxon>
    </lineage>
</organism>
<dbReference type="STRING" id="1802723.A2675_01530"/>
<proteinExistence type="inferred from homology"/>
<evidence type="ECO:0000256" key="1">
    <source>
        <dbReference type="ARBA" id="ARBA00004141"/>
    </source>
</evidence>
<feature type="transmembrane region" description="Helical" evidence="9">
    <location>
        <begin position="6"/>
        <end position="24"/>
    </location>
</feature>
<evidence type="ECO:0000256" key="9">
    <source>
        <dbReference type="RuleBase" id="RU365087"/>
    </source>
</evidence>
<keyword evidence="7 9" id="KW-0811">Translocation</keyword>
<evidence type="ECO:0000256" key="3">
    <source>
        <dbReference type="ARBA" id="ARBA00022448"/>
    </source>
</evidence>
<comment type="function">
    <text evidence="9">Involved in protein export. Participates in an early event of protein translocation.</text>
</comment>
<dbReference type="GO" id="GO:0015450">
    <property type="term" value="F:protein-transporting ATPase activity"/>
    <property type="evidence" value="ECO:0007669"/>
    <property type="project" value="UniProtKB-UniRule"/>
</dbReference>
<dbReference type="EMBL" id="MHUS01000024">
    <property type="protein sequence ID" value="OHA80418.1"/>
    <property type="molecule type" value="Genomic_DNA"/>
</dbReference>
<keyword evidence="3 9" id="KW-0813">Transport</keyword>
<dbReference type="InterPro" id="IPR004692">
    <property type="entry name" value="SecG"/>
</dbReference>
<keyword evidence="9" id="KW-1003">Cell membrane</keyword>
<evidence type="ECO:0000256" key="5">
    <source>
        <dbReference type="ARBA" id="ARBA00022927"/>
    </source>
</evidence>
<evidence type="ECO:0000256" key="4">
    <source>
        <dbReference type="ARBA" id="ARBA00022692"/>
    </source>
</evidence>
<comment type="subcellular location">
    <subcellularLocation>
        <location evidence="9">Cell membrane</location>
        <topology evidence="9">Multi-pass membrane protein</topology>
    </subcellularLocation>
    <subcellularLocation>
        <location evidence="1">Membrane</location>
        <topology evidence="1">Multi-pass membrane protein</topology>
    </subcellularLocation>
</comment>
<dbReference type="GO" id="GO:0009306">
    <property type="term" value="P:protein secretion"/>
    <property type="evidence" value="ECO:0007669"/>
    <property type="project" value="UniProtKB-UniRule"/>
</dbReference>
<keyword evidence="4 9" id="KW-0812">Transmembrane</keyword>
<dbReference type="GO" id="GO:0005886">
    <property type="term" value="C:plasma membrane"/>
    <property type="evidence" value="ECO:0007669"/>
    <property type="project" value="UniProtKB-SubCell"/>
</dbReference>
<dbReference type="AlphaFoldDB" id="A0A1G2S6S1"/>
<dbReference type="NCBIfam" id="TIGR00810">
    <property type="entry name" value="secG"/>
    <property type="match status" value="1"/>
</dbReference>
<evidence type="ECO:0000313" key="10">
    <source>
        <dbReference type="EMBL" id="OHA80418.1"/>
    </source>
</evidence>
<keyword evidence="8 9" id="KW-0472">Membrane</keyword>
<reference evidence="10 11" key="1">
    <citation type="journal article" date="2016" name="Nat. Commun.">
        <title>Thousands of microbial genomes shed light on interconnected biogeochemical processes in an aquifer system.</title>
        <authorList>
            <person name="Anantharaman K."/>
            <person name="Brown C.T."/>
            <person name="Hug L.A."/>
            <person name="Sharon I."/>
            <person name="Castelle C.J."/>
            <person name="Probst A.J."/>
            <person name="Thomas B.C."/>
            <person name="Singh A."/>
            <person name="Wilkins M.J."/>
            <person name="Karaoz U."/>
            <person name="Brodie E.L."/>
            <person name="Williams K.H."/>
            <person name="Hubbard S.S."/>
            <person name="Banfield J.F."/>
        </authorList>
    </citation>
    <scope>NUCLEOTIDE SEQUENCE [LARGE SCALE GENOMIC DNA]</scope>
</reference>
<accession>A0A1G2S6S1</accession>
<gene>
    <name evidence="10" type="ORF">A2675_01530</name>
</gene>